<dbReference type="AlphaFoldDB" id="A0A0A9ESN7"/>
<dbReference type="EMBL" id="GBRH01194146">
    <property type="protein sequence ID" value="JAE03750.1"/>
    <property type="molecule type" value="Transcribed_RNA"/>
</dbReference>
<protein>
    <submittedName>
        <fullName evidence="1">Uncharacterized protein</fullName>
    </submittedName>
</protein>
<sequence length="91" mass="11043">MFFLRVYLVTHQDDTIKDYKGPEDLKDKRSVRRLVMKERPDYLVKLIKEIRQAKWIKESPLMRRHNEYMKEFYPEKPAKGHCKVIVVGYGD</sequence>
<accession>A0A0A9ESN7</accession>
<organism evidence="1">
    <name type="scientific">Arundo donax</name>
    <name type="common">Giant reed</name>
    <name type="synonym">Donax arundinaceus</name>
    <dbReference type="NCBI Taxonomy" id="35708"/>
    <lineage>
        <taxon>Eukaryota</taxon>
        <taxon>Viridiplantae</taxon>
        <taxon>Streptophyta</taxon>
        <taxon>Embryophyta</taxon>
        <taxon>Tracheophyta</taxon>
        <taxon>Spermatophyta</taxon>
        <taxon>Magnoliopsida</taxon>
        <taxon>Liliopsida</taxon>
        <taxon>Poales</taxon>
        <taxon>Poaceae</taxon>
        <taxon>PACMAD clade</taxon>
        <taxon>Arundinoideae</taxon>
        <taxon>Arundineae</taxon>
        <taxon>Arundo</taxon>
    </lineage>
</organism>
<reference evidence="1" key="1">
    <citation type="submission" date="2014-09" db="EMBL/GenBank/DDBJ databases">
        <authorList>
            <person name="Magalhaes I.L.F."/>
            <person name="Oliveira U."/>
            <person name="Santos F.R."/>
            <person name="Vidigal T.H.D.A."/>
            <person name="Brescovit A.D."/>
            <person name="Santos A.J."/>
        </authorList>
    </citation>
    <scope>NUCLEOTIDE SEQUENCE</scope>
    <source>
        <tissue evidence="1">Shoot tissue taken approximately 20 cm above the soil surface</tissue>
    </source>
</reference>
<reference evidence="1" key="2">
    <citation type="journal article" date="2015" name="Data Brief">
        <title>Shoot transcriptome of the giant reed, Arundo donax.</title>
        <authorList>
            <person name="Barrero R.A."/>
            <person name="Guerrero F.D."/>
            <person name="Moolhuijzen P."/>
            <person name="Goolsby J.A."/>
            <person name="Tidwell J."/>
            <person name="Bellgard S.E."/>
            <person name="Bellgard M.I."/>
        </authorList>
    </citation>
    <scope>NUCLEOTIDE SEQUENCE</scope>
    <source>
        <tissue evidence="1">Shoot tissue taken approximately 20 cm above the soil surface</tissue>
    </source>
</reference>
<proteinExistence type="predicted"/>
<evidence type="ECO:0000313" key="1">
    <source>
        <dbReference type="EMBL" id="JAE03750.1"/>
    </source>
</evidence>
<name>A0A0A9ESN7_ARUDO</name>